<feature type="coiled-coil region" evidence="1">
    <location>
        <begin position="190"/>
        <end position="217"/>
    </location>
</feature>
<keyword evidence="3" id="KW-1185">Reference proteome</keyword>
<proteinExistence type="predicted"/>
<sequence length="250" mass="28672">MAERRRFTTRPRTRVYDCNYNIGENYYRSALDNLDRKYGRLPTETLEAPKRPVSIGDLDSFLGPQREQTAATAALAAAVAENEEDQIRQTMQRIAKARAAFAPTPEENFERSFMHRREEVKKRFNEKMLDTVGLNGILKEDEPSTTLRRRAVKILTDTEEDTPKLTKWTALREPATFSETADELAARARARASRARLADLESEMEELAERGAARERRLAGLRQLLNESEEADTVRLRQKVTTTTVEKRVL</sequence>
<accession>A0AAW1CMI8</accession>
<dbReference type="EMBL" id="JAPXFL010000011">
    <property type="protein sequence ID" value="KAK9499646.1"/>
    <property type="molecule type" value="Genomic_DNA"/>
</dbReference>
<evidence type="ECO:0000313" key="2">
    <source>
        <dbReference type="EMBL" id="KAK9499646.1"/>
    </source>
</evidence>
<name>A0AAW1CMI8_9HEMI</name>
<comment type="caution">
    <text evidence="2">The sequence shown here is derived from an EMBL/GenBank/DDBJ whole genome shotgun (WGS) entry which is preliminary data.</text>
</comment>
<evidence type="ECO:0000256" key="1">
    <source>
        <dbReference type="SAM" id="Coils"/>
    </source>
</evidence>
<gene>
    <name evidence="2" type="ORF">O3M35_002653</name>
</gene>
<evidence type="ECO:0000313" key="3">
    <source>
        <dbReference type="Proteomes" id="UP001461498"/>
    </source>
</evidence>
<protein>
    <submittedName>
        <fullName evidence="2">Uncharacterized protein</fullName>
    </submittedName>
</protein>
<reference evidence="2 3" key="1">
    <citation type="submission" date="2022-12" db="EMBL/GenBank/DDBJ databases">
        <title>Chromosome-level genome assembly of true bugs.</title>
        <authorList>
            <person name="Ma L."/>
            <person name="Li H."/>
        </authorList>
    </citation>
    <scope>NUCLEOTIDE SEQUENCE [LARGE SCALE GENOMIC DNA]</scope>
    <source>
        <strain evidence="2">Lab_2022b</strain>
    </source>
</reference>
<keyword evidence="1" id="KW-0175">Coiled coil</keyword>
<organism evidence="2 3">
    <name type="scientific">Rhynocoris fuscipes</name>
    <dbReference type="NCBI Taxonomy" id="488301"/>
    <lineage>
        <taxon>Eukaryota</taxon>
        <taxon>Metazoa</taxon>
        <taxon>Ecdysozoa</taxon>
        <taxon>Arthropoda</taxon>
        <taxon>Hexapoda</taxon>
        <taxon>Insecta</taxon>
        <taxon>Pterygota</taxon>
        <taxon>Neoptera</taxon>
        <taxon>Paraneoptera</taxon>
        <taxon>Hemiptera</taxon>
        <taxon>Heteroptera</taxon>
        <taxon>Panheteroptera</taxon>
        <taxon>Cimicomorpha</taxon>
        <taxon>Reduviidae</taxon>
        <taxon>Harpactorinae</taxon>
        <taxon>Harpactorini</taxon>
        <taxon>Rhynocoris</taxon>
    </lineage>
</organism>
<dbReference type="AlphaFoldDB" id="A0AAW1CMI8"/>
<dbReference type="Proteomes" id="UP001461498">
    <property type="component" value="Unassembled WGS sequence"/>
</dbReference>